<keyword evidence="5" id="KW-1185">Reference proteome</keyword>
<feature type="domain" description="M23ase beta-sheet core" evidence="3">
    <location>
        <begin position="149"/>
        <end position="240"/>
    </location>
</feature>
<name>A0ABW8TFF8_9CLOT</name>
<comment type="caution">
    <text evidence="4">The sequence shown here is derived from an EMBL/GenBank/DDBJ whole genome shotgun (WGS) entry which is preliminary data.</text>
</comment>
<dbReference type="RefSeq" id="WP_406787146.1">
    <property type="nucleotide sequence ID" value="NZ_JBJIAA010000006.1"/>
</dbReference>
<dbReference type="Gene3D" id="2.70.70.10">
    <property type="entry name" value="Glucose Permease (Domain IIA)"/>
    <property type="match status" value="1"/>
</dbReference>
<dbReference type="SUPFAM" id="SSF51261">
    <property type="entry name" value="Duplicated hybrid motif"/>
    <property type="match status" value="1"/>
</dbReference>
<dbReference type="PANTHER" id="PTHR21666">
    <property type="entry name" value="PEPTIDASE-RELATED"/>
    <property type="match status" value="1"/>
</dbReference>
<evidence type="ECO:0000259" key="3">
    <source>
        <dbReference type="Pfam" id="PF01551"/>
    </source>
</evidence>
<evidence type="ECO:0000313" key="5">
    <source>
        <dbReference type="Proteomes" id="UP001623592"/>
    </source>
</evidence>
<dbReference type="PANTHER" id="PTHR21666:SF270">
    <property type="entry name" value="MUREIN HYDROLASE ACTIVATOR ENVC"/>
    <property type="match status" value="1"/>
</dbReference>
<dbReference type="Pfam" id="PF01551">
    <property type="entry name" value="Peptidase_M23"/>
    <property type="match status" value="1"/>
</dbReference>
<feature type="transmembrane region" description="Helical" evidence="2">
    <location>
        <begin position="25"/>
        <end position="45"/>
    </location>
</feature>
<dbReference type="EMBL" id="JBJIAA010000006">
    <property type="protein sequence ID" value="MFL0250477.1"/>
    <property type="molecule type" value="Genomic_DNA"/>
</dbReference>
<evidence type="ECO:0000313" key="4">
    <source>
        <dbReference type="EMBL" id="MFL0250477.1"/>
    </source>
</evidence>
<dbReference type="CDD" id="cd12797">
    <property type="entry name" value="M23_peptidase"/>
    <property type="match status" value="1"/>
</dbReference>
<dbReference type="InterPro" id="IPR011055">
    <property type="entry name" value="Dup_hybrid_motif"/>
</dbReference>
<dbReference type="InterPro" id="IPR050570">
    <property type="entry name" value="Cell_wall_metabolism_enzyme"/>
</dbReference>
<proteinExistence type="predicted"/>
<reference evidence="4 5" key="1">
    <citation type="submission" date="2024-11" db="EMBL/GenBank/DDBJ databases">
        <authorList>
            <person name="Heng Y.C."/>
            <person name="Lim A.C.H."/>
            <person name="Lee J.K.Y."/>
            <person name="Kittelmann S."/>
        </authorList>
    </citation>
    <scope>NUCLEOTIDE SEQUENCE [LARGE SCALE GENOMIC DNA]</scope>
    <source>
        <strain evidence="4 5">WILCCON 0114</strain>
    </source>
</reference>
<protein>
    <submittedName>
        <fullName evidence="4">Peptidoglycan DD-metalloendopeptidase family protein</fullName>
    </submittedName>
</protein>
<feature type="region of interest" description="Disordered" evidence="1">
    <location>
        <begin position="50"/>
        <end position="110"/>
    </location>
</feature>
<keyword evidence="2" id="KW-1133">Transmembrane helix</keyword>
<keyword evidence="2" id="KW-0472">Membrane</keyword>
<feature type="compositionally biased region" description="Polar residues" evidence="1">
    <location>
        <begin position="83"/>
        <end position="110"/>
    </location>
</feature>
<dbReference type="Proteomes" id="UP001623592">
    <property type="component" value="Unassembled WGS sequence"/>
</dbReference>
<accession>A0ABW8TFF8</accession>
<evidence type="ECO:0000256" key="2">
    <source>
        <dbReference type="SAM" id="Phobius"/>
    </source>
</evidence>
<sequence>MNNDWNKNQNKNQSKFINLFKKDGFYIALFVCLCIIAGVAAYVNLKPKSRSVSSVRQTQQKVDKSHKDSKTSMKLSKDEEKNNAASKNIENAEQVNKNTNLTKKTEQNSVPASTSNVVKKLFVKPIQNGSVAVKYDTWYSKNGKYTNVQGEYIKPDKDMSVSAAMDGVVKAVDGGKVTILNDNSGYITIYDNLDEKSIAVKPNDSVKQGQSLGKIGDSNYSNKLITDTSCVYFEIDQKQKDGTYLAVDPEKILNTK</sequence>
<evidence type="ECO:0000256" key="1">
    <source>
        <dbReference type="SAM" id="MobiDB-lite"/>
    </source>
</evidence>
<feature type="compositionally biased region" description="Basic and acidic residues" evidence="1">
    <location>
        <begin position="61"/>
        <end position="82"/>
    </location>
</feature>
<keyword evidence="2" id="KW-0812">Transmembrane</keyword>
<organism evidence="4 5">
    <name type="scientific">Clostridium neuense</name>
    <dbReference type="NCBI Taxonomy" id="1728934"/>
    <lineage>
        <taxon>Bacteria</taxon>
        <taxon>Bacillati</taxon>
        <taxon>Bacillota</taxon>
        <taxon>Clostridia</taxon>
        <taxon>Eubacteriales</taxon>
        <taxon>Clostridiaceae</taxon>
        <taxon>Clostridium</taxon>
    </lineage>
</organism>
<gene>
    <name evidence="4" type="ORF">ACJDT4_08595</name>
</gene>
<dbReference type="InterPro" id="IPR016047">
    <property type="entry name" value="M23ase_b-sheet_dom"/>
</dbReference>